<dbReference type="Proteomes" id="UP000051751">
    <property type="component" value="Unassembled WGS sequence"/>
</dbReference>
<evidence type="ECO:0000313" key="5">
    <source>
        <dbReference type="Proteomes" id="UP000051751"/>
    </source>
</evidence>
<keyword evidence="1" id="KW-0175">Coiled coil</keyword>
<name>A0A0R2FUV2_9LACO</name>
<organism evidence="3 4">
    <name type="scientific">Lactobacillus selangorensis</name>
    <dbReference type="NCBI Taxonomy" id="81857"/>
    <lineage>
        <taxon>Bacteria</taxon>
        <taxon>Bacillati</taxon>
        <taxon>Bacillota</taxon>
        <taxon>Bacilli</taxon>
        <taxon>Lactobacillales</taxon>
        <taxon>Lactobacillaceae</taxon>
        <taxon>Lactobacillus</taxon>
    </lineage>
</organism>
<sequence length="205" mass="22882">MEDVSKYRGRVIPMDLYKPSYQVRDISDYFNVRKGDSNLPLPIRYEKNQIGVTNTEGFRPFAEGRSGVPDDEGHLNEDNSTATSWIGKTSDLQEGGLAVLRLPDEFFPNVGIFEGYFGLINEQTGQRYTAAKITFTVAGDNRTMVLDNTESTAQNALAIAQETQEQVNKLDKDINDRLTRIILGTDRGTIETVVNEVLKNKGVIS</sequence>
<dbReference type="EMBL" id="JQAZ01000004">
    <property type="protein sequence ID" value="KRN31403.1"/>
    <property type="molecule type" value="Genomic_DNA"/>
</dbReference>
<evidence type="ECO:0000256" key="1">
    <source>
        <dbReference type="SAM" id="Coils"/>
    </source>
</evidence>
<reference evidence="4 5" key="1">
    <citation type="journal article" date="2015" name="Genome Announc.">
        <title>Expanding the biotechnology potential of lactobacilli through comparative genomics of 213 strains and associated genera.</title>
        <authorList>
            <person name="Sun Z."/>
            <person name="Harris H.M."/>
            <person name="McCann A."/>
            <person name="Guo C."/>
            <person name="Argimon S."/>
            <person name="Zhang W."/>
            <person name="Yang X."/>
            <person name="Jeffery I.B."/>
            <person name="Cooney J.C."/>
            <person name="Kagawa T.F."/>
            <person name="Liu W."/>
            <person name="Song Y."/>
            <person name="Salvetti E."/>
            <person name="Wrobel A."/>
            <person name="Rasinkangas P."/>
            <person name="Parkhill J."/>
            <person name="Rea M.C."/>
            <person name="O'Sullivan O."/>
            <person name="Ritari J."/>
            <person name="Douillard F.P."/>
            <person name="Paul Ross R."/>
            <person name="Yang R."/>
            <person name="Briner A.E."/>
            <person name="Felis G.E."/>
            <person name="de Vos W.M."/>
            <person name="Barrangou R."/>
            <person name="Klaenhammer T.R."/>
            <person name="Caufield P.W."/>
            <person name="Cui Y."/>
            <person name="Zhang H."/>
            <person name="O'Toole P.W."/>
        </authorList>
    </citation>
    <scope>NUCLEOTIDE SEQUENCE [LARGE SCALE GENOMIC DNA]</scope>
    <source>
        <strain evidence="2 5">ATCC BAA-66</strain>
        <strain evidence="3 4">DSM 13344</strain>
    </source>
</reference>
<dbReference type="PATRIC" id="fig|81857.3.peg.124"/>
<proteinExistence type="predicted"/>
<comment type="caution">
    <text evidence="3">The sequence shown here is derived from an EMBL/GenBank/DDBJ whole genome shotgun (WGS) entry which is preliminary data.</text>
</comment>
<dbReference type="EMBL" id="JQAT01000001">
    <property type="protein sequence ID" value="KRN29239.1"/>
    <property type="molecule type" value="Genomic_DNA"/>
</dbReference>
<keyword evidence="4" id="KW-1185">Reference proteome</keyword>
<evidence type="ECO:0000313" key="2">
    <source>
        <dbReference type="EMBL" id="KRN29239.1"/>
    </source>
</evidence>
<evidence type="ECO:0000313" key="4">
    <source>
        <dbReference type="Proteomes" id="UP000051645"/>
    </source>
</evidence>
<feature type="coiled-coil region" evidence="1">
    <location>
        <begin position="146"/>
        <end position="173"/>
    </location>
</feature>
<protein>
    <submittedName>
        <fullName evidence="3">Uncharacterized protein</fullName>
    </submittedName>
</protein>
<gene>
    <name evidence="2" type="ORF">IV38_GL000119</name>
    <name evidence="3" type="ORF">IV40_GL001399</name>
</gene>
<evidence type="ECO:0000313" key="3">
    <source>
        <dbReference type="EMBL" id="KRN31403.1"/>
    </source>
</evidence>
<dbReference type="STRING" id="81857.IV38_GL000119"/>
<dbReference type="Proteomes" id="UP000051645">
    <property type="component" value="Unassembled WGS sequence"/>
</dbReference>
<dbReference type="RefSeq" id="WP_057769665.1">
    <property type="nucleotide sequence ID" value="NZ_JQAT01000001.1"/>
</dbReference>
<dbReference type="AlphaFoldDB" id="A0A0R2FUV2"/>
<accession>A0A0R2FUV2</accession>